<dbReference type="GO" id="GO:0009279">
    <property type="term" value="C:cell outer membrane"/>
    <property type="evidence" value="ECO:0007669"/>
    <property type="project" value="InterPro"/>
</dbReference>
<evidence type="ECO:0000313" key="2">
    <source>
        <dbReference type="Proteomes" id="UP001150830"/>
    </source>
</evidence>
<dbReference type="GO" id="GO:0006878">
    <property type="term" value="P:intracellular copper ion homeostasis"/>
    <property type="evidence" value="ECO:0007669"/>
    <property type="project" value="InterPro"/>
</dbReference>
<reference evidence="1" key="1">
    <citation type="submission" date="2022-11" db="EMBL/GenBank/DDBJ databases">
        <title>Parathalassolutuus dongxingensis gen. nov., sp. nov., a novel member of family Oceanospirillaceae isolated from a coastal shrimp pond in Guangxi, China.</title>
        <authorList>
            <person name="Chen H."/>
        </authorList>
    </citation>
    <scope>NUCLEOTIDE SEQUENCE</scope>
    <source>
        <strain evidence="1">G-43</strain>
    </source>
</reference>
<name>A0A9X3EPY6_9GAMM</name>
<dbReference type="AlphaFoldDB" id="A0A9X3EPY6"/>
<sequence>MDSHSFSSLKVNELEQVNEGDNGIARVSGEFWYGTTWDRAVLEFDAERDNGATDAELGAYWQHAYTAFWNTRLGVRQDISPEVKRTWLGAGFEGLAPYWFESEAMLFVGEEGVAELALHSDYDLLLSQRLVLQPSLQASFHNKQDPKGQFDAGLSNSTLGGRLRYEFTRQFAPYVGVEREHWFGGSADLVGERAVNRWMAGVKFWF</sequence>
<dbReference type="Proteomes" id="UP001150830">
    <property type="component" value="Unassembled WGS sequence"/>
</dbReference>
<dbReference type="Pfam" id="PF05275">
    <property type="entry name" value="CopB"/>
    <property type="match status" value="1"/>
</dbReference>
<gene>
    <name evidence="1" type="ORF">OUO13_16165</name>
</gene>
<comment type="caution">
    <text evidence="1">The sequence shown here is derived from an EMBL/GenBank/DDBJ whole genome shotgun (WGS) entry which is preliminary data.</text>
</comment>
<dbReference type="InterPro" id="IPR007939">
    <property type="entry name" value="Cu-R_B_prcur"/>
</dbReference>
<organism evidence="1 2">
    <name type="scientific">Parathalassolituus penaei</name>
    <dbReference type="NCBI Taxonomy" id="2997323"/>
    <lineage>
        <taxon>Bacteria</taxon>
        <taxon>Pseudomonadati</taxon>
        <taxon>Pseudomonadota</taxon>
        <taxon>Gammaproteobacteria</taxon>
        <taxon>Oceanospirillales</taxon>
        <taxon>Oceanospirillaceae</taxon>
        <taxon>Parathalassolituus</taxon>
    </lineage>
</organism>
<proteinExistence type="predicted"/>
<protein>
    <submittedName>
        <fullName evidence="1">Copper resistance protein B</fullName>
    </submittedName>
</protein>
<accession>A0A9X3EPY6</accession>
<evidence type="ECO:0000313" key="1">
    <source>
        <dbReference type="EMBL" id="MCY0966718.1"/>
    </source>
</evidence>
<dbReference type="GO" id="GO:0005507">
    <property type="term" value="F:copper ion binding"/>
    <property type="evidence" value="ECO:0007669"/>
    <property type="project" value="InterPro"/>
</dbReference>
<keyword evidence="2" id="KW-1185">Reference proteome</keyword>
<dbReference type="EMBL" id="JAPNOA010000056">
    <property type="protein sequence ID" value="MCY0966718.1"/>
    <property type="molecule type" value="Genomic_DNA"/>
</dbReference>